<sequence>PLVGVDDPWGWGRSLEWATGCPPPRHNFEQLPRIRSESPAFDHHHPDIALAEYADTGAPADSLLDAGEDQGRVEHLKSQSPAPDDETPDPPQKT</sequence>
<accession>A0A4R4W401</accession>
<evidence type="ECO:0008006" key="4">
    <source>
        <dbReference type="Google" id="ProtNLM"/>
    </source>
</evidence>
<dbReference type="Proteomes" id="UP000295172">
    <property type="component" value="Unassembled WGS sequence"/>
</dbReference>
<comment type="caution">
    <text evidence="2">The sequence shown here is derived from an EMBL/GenBank/DDBJ whole genome shotgun (WGS) entry which is preliminary data.</text>
</comment>
<reference evidence="2 3" key="1">
    <citation type="submission" date="2019-02" db="EMBL/GenBank/DDBJ databases">
        <title>Draft genome sequences of novel Actinobacteria.</title>
        <authorList>
            <person name="Sahin N."/>
            <person name="Ay H."/>
            <person name="Saygin H."/>
        </authorList>
    </citation>
    <scope>NUCLEOTIDE SEQUENCE [LARGE SCALE GENOMIC DNA]</scope>
    <source>
        <strain evidence="2 3">16K104</strain>
    </source>
</reference>
<protein>
    <recommendedName>
        <fullName evidence="4">Cytochrome ubiquinol oxidase subunit I</fullName>
    </recommendedName>
</protein>
<dbReference type="SUPFAM" id="SSF81442">
    <property type="entry name" value="Cytochrome c oxidase subunit I-like"/>
    <property type="match status" value="1"/>
</dbReference>
<feature type="compositionally biased region" description="Basic and acidic residues" evidence="1">
    <location>
        <begin position="26"/>
        <end position="43"/>
    </location>
</feature>
<dbReference type="AlphaFoldDB" id="A0A4R4W401"/>
<evidence type="ECO:0000313" key="3">
    <source>
        <dbReference type="Proteomes" id="UP000295172"/>
    </source>
</evidence>
<evidence type="ECO:0000313" key="2">
    <source>
        <dbReference type="EMBL" id="TDD13252.1"/>
    </source>
</evidence>
<evidence type="ECO:0000256" key="1">
    <source>
        <dbReference type="SAM" id="MobiDB-lite"/>
    </source>
</evidence>
<dbReference type="EMBL" id="SMKR01000276">
    <property type="protein sequence ID" value="TDD13252.1"/>
    <property type="molecule type" value="Genomic_DNA"/>
</dbReference>
<organism evidence="2 3">
    <name type="scientific">Kribbella turkmenica</name>
    <dbReference type="NCBI Taxonomy" id="2530375"/>
    <lineage>
        <taxon>Bacteria</taxon>
        <taxon>Bacillati</taxon>
        <taxon>Actinomycetota</taxon>
        <taxon>Actinomycetes</taxon>
        <taxon>Propionibacteriales</taxon>
        <taxon>Kribbellaceae</taxon>
        <taxon>Kribbella</taxon>
    </lineage>
</organism>
<dbReference type="Gene3D" id="1.20.210.10">
    <property type="entry name" value="Cytochrome c oxidase-like, subunit I domain"/>
    <property type="match status" value="1"/>
</dbReference>
<feature type="region of interest" description="Disordered" evidence="1">
    <location>
        <begin position="55"/>
        <end position="94"/>
    </location>
</feature>
<gene>
    <name evidence="2" type="ORF">E1218_34800</name>
</gene>
<keyword evidence="3" id="KW-1185">Reference proteome</keyword>
<feature type="region of interest" description="Disordered" evidence="1">
    <location>
        <begin position="22"/>
        <end position="43"/>
    </location>
</feature>
<proteinExistence type="predicted"/>
<dbReference type="InterPro" id="IPR036927">
    <property type="entry name" value="Cyt_c_oxase-like_su1_sf"/>
</dbReference>
<feature type="non-terminal residue" evidence="2">
    <location>
        <position position="1"/>
    </location>
</feature>
<name>A0A4R4W401_9ACTN</name>